<evidence type="ECO:0000313" key="2">
    <source>
        <dbReference type="EMBL" id="MFC6333128.1"/>
    </source>
</evidence>
<protein>
    <submittedName>
        <fullName evidence="2">VOC family protein</fullName>
    </submittedName>
</protein>
<evidence type="ECO:0000313" key="3">
    <source>
        <dbReference type="Proteomes" id="UP001596233"/>
    </source>
</evidence>
<keyword evidence="3" id="KW-1185">Reference proteome</keyword>
<dbReference type="InterPro" id="IPR037523">
    <property type="entry name" value="VOC_core"/>
</dbReference>
<dbReference type="SUPFAM" id="SSF54593">
    <property type="entry name" value="Glyoxalase/Bleomycin resistance protein/Dihydroxybiphenyl dioxygenase"/>
    <property type="match status" value="1"/>
</dbReference>
<dbReference type="EMBL" id="JBHSTE010000003">
    <property type="protein sequence ID" value="MFC6333128.1"/>
    <property type="molecule type" value="Genomic_DNA"/>
</dbReference>
<proteinExistence type="predicted"/>
<name>A0ABW1V6A3_9BACL</name>
<sequence>MLSKKTNNADVIGYCCMRIPVSDLKKSVDFYCNVLGYELNSADYEFGEAHIGLKNGNGPGIFLMETNPDDFTQMKFNFPRSFFVTSSTGQVTMIEMLTNDLLSLHEKIKETGVQIDKGPIFTKEFGYFTFFDPDGHFFRAVEERGVYFELKRRMSSALKRDLSEHEQQLLWGLCEKTNVEQQRFLSSIISEIKCSR</sequence>
<organism evidence="2 3">
    <name type="scientific">Paenibacillus septentrionalis</name>
    <dbReference type="NCBI Taxonomy" id="429342"/>
    <lineage>
        <taxon>Bacteria</taxon>
        <taxon>Bacillati</taxon>
        <taxon>Bacillota</taxon>
        <taxon>Bacilli</taxon>
        <taxon>Bacillales</taxon>
        <taxon>Paenibacillaceae</taxon>
        <taxon>Paenibacillus</taxon>
    </lineage>
</organism>
<dbReference type="InterPro" id="IPR004360">
    <property type="entry name" value="Glyas_Fos-R_dOase_dom"/>
</dbReference>
<gene>
    <name evidence="2" type="ORF">ACFP56_10875</name>
</gene>
<dbReference type="Gene3D" id="3.10.180.10">
    <property type="entry name" value="2,3-Dihydroxybiphenyl 1,2-Dioxygenase, domain 1"/>
    <property type="match status" value="1"/>
</dbReference>
<dbReference type="RefSeq" id="WP_379234257.1">
    <property type="nucleotide sequence ID" value="NZ_JBHSTE010000003.1"/>
</dbReference>
<dbReference type="InterPro" id="IPR029068">
    <property type="entry name" value="Glyas_Bleomycin-R_OHBP_Dase"/>
</dbReference>
<dbReference type="Proteomes" id="UP001596233">
    <property type="component" value="Unassembled WGS sequence"/>
</dbReference>
<dbReference type="CDD" id="cd06587">
    <property type="entry name" value="VOC"/>
    <property type="match status" value="1"/>
</dbReference>
<comment type="caution">
    <text evidence="2">The sequence shown here is derived from an EMBL/GenBank/DDBJ whole genome shotgun (WGS) entry which is preliminary data.</text>
</comment>
<dbReference type="Pfam" id="PF00903">
    <property type="entry name" value="Glyoxalase"/>
    <property type="match status" value="1"/>
</dbReference>
<dbReference type="PROSITE" id="PS51819">
    <property type="entry name" value="VOC"/>
    <property type="match status" value="1"/>
</dbReference>
<feature type="domain" description="VOC" evidence="1">
    <location>
        <begin position="13"/>
        <end position="143"/>
    </location>
</feature>
<reference evidence="3" key="1">
    <citation type="journal article" date="2019" name="Int. J. Syst. Evol. Microbiol.">
        <title>The Global Catalogue of Microorganisms (GCM) 10K type strain sequencing project: providing services to taxonomists for standard genome sequencing and annotation.</title>
        <authorList>
            <consortium name="The Broad Institute Genomics Platform"/>
            <consortium name="The Broad Institute Genome Sequencing Center for Infectious Disease"/>
            <person name="Wu L."/>
            <person name="Ma J."/>
        </authorList>
    </citation>
    <scope>NUCLEOTIDE SEQUENCE [LARGE SCALE GENOMIC DNA]</scope>
    <source>
        <strain evidence="3">PCU 280</strain>
    </source>
</reference>
<accession>A0ABW1V6A3</accession>
<evidence type="ECO:0000259" key="1">
    <source>
        <dbReference type="PROSITE" id="PS51819"/>
    </source>
</evidence>